<dbReference type="OrthoDB" id="2858000at2759"/>
<dbReference type="EMBL" id="JAACJK010000061">
    <property type="protein sequence ID" value="KAF5335520.1"/>
    <property type="molecule type" value="Genomic_DNA"/>
</dbReference>
<evidence type="ECO:0000313" key="1">
    <source>
        <dbReference type="EMBL" id="KAF5335520.1"/>
    </source>
</evidence>
<sequence>MAETVSSSVHRVLNTGELATMIFLFLKDITRKAHGIDLSLDENKTVYQDWRKSVVLLATVNRAFSYACADAIWEAMDDMEPFMSLLRPSMQQDEDSVSLSYDNGITEEAWKRFLFYSSRTKTLVLTDLETTAETTLDPSWVLYMATAPNRPKVLFPALKRLVISTDDELSTYIALSTCHRAETILVDIIDKKEDFRLEENNGHLVESEAVVALTSALAQDPGRLRRLEVRYPVDPQIINNISRITTVKALRMHIWTGGAAQIAPIAQMQLENLCITIDRDSVDAVPSLDTGALEELVKSKQNLMPHLSELLVKSNGVGQVLALETITPNSLKVLKLELFYDSDVNKRLLGAFVAAGHMGRNPGMIIFHLNGHPVPEDQDQLPSLPDPEDAFTDWTPCFMKHLATLRNVIYVEVTKVPFASTDVLQHLLKLLPDLKKLVKLRFLPEPVSALPEHQFAYLTLADLKRVSKHNPQLVDLTTYIDVRQLDTLPDISKYRYPHKMKALKLVPHRESLPVWTTEQSLVVSQFLDRLFPALQSMSQGWTKSYDDCRRFWIPVEQLVRSHQLIRAQTIRDIEHKKRASK</sequence>
<accession>A0A8H5C589</accession>
<dbReference type="Proteomes" id="UP000541558">
    <property type="component" value="Unassembled WGS sequence"/>
</dbReference>
<comment type="caution">
    <text evidence="1">The sequence shown here is derived from an EMBL/GenBank/DDBJ whole genome shotgun (WGS) entry which is preliminary data.</text>
</comment>
<keyword evidence="2" id="KW-1185">Reference proteome</keyword>
<proteinExistence type="predicted"/>
<name>A0A8H5C589_9AGAR</name>
<reference evidence="1 2" key="1">
    <citation type="journal article" date="2020" name="ISME J.">
        <title>Uncovering the hidden diversity of litter-decomposition mechanisms in mushroom-forming fungi.</title>
        <authorList>
            <person name="Floudas D."/>
            <person name="Bentzer J."/>
            <person name="Ahren D."/>
            <person name="Johansson T."/>
            <person name="Persson P."/>
            <person name="Tunlid A."/>
        </authorList>
    </citation>
    <scope>NUCLEOTIDE SEQUENCE [LARGE SCALE GENOMIC DNA]</scope>
    <source>
        <strain evidence="1 2">CBS 175.51</strain>
    </source>
</reference>
<dbReference type="AlphaFoldDB" id="A0A8H5C589"/>
<gene>
    <name evidence="1" type="ORF">D9611_012121</name>
</gene>
<evidence type="ECO:0000313" key="2">
    <source>
        <dbReference type="Proteomes" id="UP000541558"/>
    </source>
</evidence>
<organism evidence="1 2">
    <name type="scientific">Ephemerocybe angulata</name>
    <dbReference type="NCBI Taxonomy" id="980116"/>
    <lineage>
        <taxon>Eukaryota</taxon>
        <taxon>Fungi</taxon>
        <taxon>Dikarya</taxon>
        <taxon>Basidiomycota</taxon>
        <taxon>Agaricomycotina</taxon>
        <taxon>Agaricomycetes</taxon>
        <taxon>Agaricomycetidae</taxon>
        <taxon>Agaricales</taxon>
        <taxon>Agaricineae</taxon>
        <taxon>Psathyrellaceae</taxon>
        <taxon>Ephemerocybe</taxon>
    </lineage>
</organism>
<protein>
    <submittedName>
        <fullName evidence="1">Uncharacterized protein</fullName>
    </submittedName>
</protein>